<dbReference type="Gene3D" id="3.40.640.10">
    <property type="entry name" value="Type I PLP-dependent aspartate aminotransferase-like (Major domain)"/>
    <property type="match status" value="1"/>
</dbReference>
<comment type="caution">
    <text evidence="7">The sequence shown here is derived from an EMBL/GenBank/DDBJ whole genome shotgun (WGS) entry which is preliminary data.</text>
</comment>
<evidence type="ECO:0000256" key="4">
    <source>
        <dbReference type="ARBA" id="ARBA00050776"/>
    </source>
</evidence>
<dbReference type="InterPro" id="IPR015421">
    <property type="entry name" value="PyrdxlP-dep_Trfase_major"/>
</dbReference>
<keyword evidence="8" id="KW-1185">Reference proteome</keyword>
<dbReference type="Pfam" id="PF00266">
    <property type="entry name" value="Aminotran_5"/>
    <property type="match status" value="1"/>
</dbReference>
<comment type="similarity">
    <text evidence="2">Belongs to the class-V pyridoxal-phosphate-dependent aminotransferase family. Csd subfamily.</text>
</comment>
<gene>
    <name evidence="7" type="ORF">ACFSCY_09420</name>
</gene>
<evidence type="ECO:0000256" key="3">
    <source>
        <dbReference type="ARBA" id="ARBA00022898"/>
    </source>
</evidence>
<dbReference type="InterPro" id="IPR020578">
    <property type="entry name" value="Aminotrans_V_PyrdxlP_BS"/>
</dbReference>
<dbReference type="EMBL" id="JBHUCP010000005">
    <property type="protein sequence ID" value="MFD1529659.1"/>
    <property type="molecule type" value="Genomic_DNA"/>
</dbReference>
<dbReference type="RefSeq" id="WP_343981866.1">
    <property type="nucleotide sequence ID" value="NZ_BAAAJG010000015.1"/>
</dbReference>
<dbReference type="Gene3D" id="3.90.1150.10">
    <property type="entry name" value="Aspartate Aminotransferase, domain 1"/>
    <property type="match status" value="1"/>
</dbReference>
<feature type="domain" description="Aminotransferase class V" evidence="6">
    <location>
        <begin position="40"/>
        <end position="405"/>
    </location>
</feature>
<name>A0ABW4FGB1_9PSEU</name>
<evidence type="ECO:0000256" key="1">
    <source>
        <dbReference type="ARBA" id="ARBA00001933"/>
    </source>
</evidence>
<dbReference type="PANTHER" id="PTHR43586:SF8">
    <property type="entry name" value="CYSTEINE DESULFURASE 1, CHLOROPLASTIC"/>
    <property type="match status" value="1"/>
</dbReference>
<evidence type="ECO:0000259" key="6">
    <source>
        <dbReference type="Pfam" id="PF00266"/>
    </source>
</evidence>
<proteinExistence type="inferred from homology"/>
<reference evidence="8" key="1">
    <citation type="journal article" date="2019" name="Int. J. Syst. Evol. Microbiol.">
        <title>The Global Catalogue of Microorganisms (GCM) 10K type strain sequencing project: providing services to taxonomists for standard genome sequencing and annotation.</title>
        <authorList>
            <consortium name="The Broad Institute Genomics Platform"/>
            <consortium name="The Broad Institute Genome Sequencing Center for Infectious Disease"/>
            <person name="Wu L."/>
            <person name="Ma J."/>
        </authorList>
    </citation>
    <scope>NUCLEOTIDE SEQUENCE [LARGE SCALE GENOMIC DNA]</scope>
    <source>
        <strain evidence="8">JCM 12165</strain>
    </source>
</reference>
<dbReference type="InterPro" id="IPR015422">
    <property type="entry name" value="PyrdxlP-dep_Trfase_small"/>
</dbReference>
<evidence type="ECO:0000256" key="5">
    <source>
        <dbReference type="RuleBase" id="RU004504"/>
    </source>
</evidence>
<protein>
    <submittedName>
        <fullName evidence="7">Aminotransferase class V-fold PLP-dependent enzyme</fullName>
    </submittedName>
</protein>
<dbReference type="Proteomes" id="UP001597145">
    <property type="component" value="Unassembled WGS sequence"/>
</dbReference>
<dbReference type="InterPro" id="IPR000192">
    <property type="entry name" value="Aminotrans_V_dom"/>
</dbReference>
<evidence type="ECO:0000256" key="2">
    <source>
        <dbReference type="ARBA" id="ARBA00010447"/>
    </source>
</evidence>
<keyword evidence="7" id="KW-0808">Transferase</keyword>
<dbReference type="PROSITE" id="PS00595">
    <property type="entry name" value="AA_TRANSFER_CLASS_5"/>
    <property type="match status" value="1"/>
</dbReference>
<organism evidence="7 8">
    <name type="scientific">Pseudonocardia aurantiaca</name>
    <dbReference type="NCBI Taxonomy" id="75290"/>
    <lineage>
        <taxon>Bacteria</taxon>
        <taxon>Bacillati</taxon>
        <taxon>Actinomycetota</taxon>
        <taxon>Actinomycetes</taxon>
        <taxon>Pseudonocardiales</taxon>
        <taxon>Pseudonocardiaceae</taxon>
        <taxon>Pseudonocardia</taxon>
    </lineage>
</organism>
<keyword evidence="3" id="KW-0663">Pyridoxal phosphate</keyword>
<evidence type="ECO:0000313" key="7">
    <source>
        <dbReference type="EMBL" id="MFD1529659.1"/>
    </source>
</evidence>
<comment type="cofactor">
    <cofactor evidence="1 5">
        <name>pyridoxal 5'-phosphate</name>
        <dbReference type="ChEBI" id="CHEBI:597326"/>
    </cofactor>
</comment>
<sequence length="454" mass="46350">MTAVLPARPAAAASTQPLPRLIGAELEVPLVTGDRVRYANLDLAASAPALAGVADHVTELLPFYASVHRGAGYASQVCTAVLEQARETVGRFVGARGDDVVVFTRNTTDALNLLAGCVPGRVLRLDVEHHANLISWRTGRVLPAAPTVAQTLADLRAALAAEPTALLAVTGASNVTGEILPLAEITAIAHAAGARVVVDAAQLAPHRRIDIAGAGIDYLALSGHKLYAPYGAGALVGRRDWLDDATPYLAGGGAVRAVAVPNASGVSEVTWAAAPHRHEAGTPNVLGAAALAQACRCLDAVLDDALDHERALLARLETGLAAVPGVRTLNVWPDATDRVAVASFVVDGYPAGLVAAVLSAEHGIGVRDGKFCAHPLLARLAGTADGCAVRASLGLSTSTSDVDRLVEGVRALVADGPGWDYAVVDGRWTPVPDPRPADPLGVGLTGLLAPGCGG</sequence>
<accession>A0ABW4FGB1</accession>
<comment type="catalytic activity">
    <reaction evidence="4">
        <text>(sulfur carrier)-H + L-cysteine = (sulfur carrier)-SH + L-alanine</text>
        <dbReference type="Rhea" id="RHEA:43892"/>
        <dbReference type="Rhea" id="RHEA-COMP:14737"/>
        <dbReference type="Rhea" id="RHEA-COMP:14739"/>
        <dbReference type="ChEBI" id="CHEBI:29917"/>
        <dbReference type="ChEBI" id="CHEBI:35235"/>
        <dbReference type="ChEBI" id="CHEBI:57972"/>
        <dbReference type="ChEBI" id="CHEBI:64428"/>
        <dbReference type="EC" id="2.8.1.7"/>
    </reaction>
</comment>
<dbReference type="GO" id="GO:0008483">
    <property type="term" value="F:transaminase activity"/>
    <property type="evidence" value="ECO:0007669"/>
    <property type="project" value="UniProtKB-KW"/>
</dbReference>
<dbReference type="SUPFAM" id="SSF53383">
    <property type="entry name" value="PLP-dependent transferases"/>
    <property type="match status" value="1"/>
</dbReference>
<keyword evidence="7" id="KW-0032">Aminotransferase</keyword>
<evidence type="ECO:0000313" key="8">
    <source>
        <dbReference type="Proteomes" id="UP001597145"/>
    </source>
</evidence>
<dbReference type="PANTHER" id="PTHR43586">
    <property type="entry name" value="CYSTEINE DESULFURASE"/>
    <property type="match status" value="1"/>
</dbReference>
<dbReference type="InterPro" id="IPR015424">
    <property type="entry name" value="PyrdxlP-dep_Trfase"/>
</dbReference>